<dbReference type="EMBL" id="SJPQ01000001">
    <property type="protein sequence ID" value="TWT90922.1"/>
    <property type="molecule type" value="Genomic_DNA"/>
</dbReference>
<keyword evidence="1" id="KW-1133">Transmembrane helix</keyword>
<reference evidence="2 3" key="1">
    <citation type="submission" date="2019-02" db="EMBL/GenBank/DDBJ databases">
        <title>Deep-cultivation of Planctomycetes and their phenomic and genomic characterization uncovers novel biology.</title>
        <authorList>
            <person name="Wiegand S."/>
            <person name="Jogler M."/>
            <person name="Boedeker C."/>
            <person name="Pinto D."/>
            <person name="Vollmers J."/>
            <person name="Rivas-Marin E."/>
            <person name="Kohn T."/>
            <person name="Peeters S.H."/>
            <person name="Heuer A."/>
            <person name="Rast P."/>
            <person name="Oberbeckmann S."/>
            <person name="Bunk B."/>
            <person name="Jeske O."/>
            <person name="Meyerdierks A."/>
            <person name="Storesund J.E."/>
            <person name="Kallscheuer N."/>
            <person name="Luecker S."/>
            <person name="Lage O.M."/>
            <person name="Pohl T."/>
            <person name="Merkel B.J."/>
            <person name="Hornburger P."/>
            <person name="Mueller R.-W."/>
            <person name="Bruemmer F."/>
            <person name="Labrenz M."/>
            <person name="Spormann A.M."/>
            <person name="Op Den Camp H."/>
            <person name="Overmann J."/>
            <person name="Amann R."/>
            <person name="Jetten M.S.M."/>
            <person name="Mascher T."/>
            <person name="Medema M.H."/>
            <person name="Devos D.P."/>
            <person name="Kaster A.-K."/>
            <person name="Ovreas L."/>
            <person name="Rohde M."/>
            <person name="Galperin M.Y."/>
            <person name="Jogler C."/>
        </authorList>
    </citation>
    <scope>NUCLEOTIDE SEQUENCE [LARGE SCALE GENOMIC DNA]</scope>
    <source>
        <strain evidence="2 3">Mal64</strain>
    </source>
</reference>
<keyword evidence="1" id="KW-0472">Membrane</keyword>
<feature type="transmembrane region" description="Helical" evidence="1">
    <location>
        <begin position="103"/>
        <end position="121"/>
    </location>
</feature>
<evidence type="ECO:0000256" key="1">
    <source>
        <dbReference type="SAM" id="Phobius"/>
    </source>
</evidence>
<feature type="transmembrane region" description="Helical" evidence="1">
    <location>
        <begin position="40"/>
        <end position="60"/>
    </location>
</feature>
<dbReference type="AlphaFoldDB" id="A0A5C5ZTR2"/>
<protein>
    <submittedName>
        <fullName evidence="2">Uncharacterized protein</fullName>
    </submittedName>
</protein>
<gene>
    <name evidence="2" type="ORF">Mal64_13210</name>
</gene>
<keyword evidence="1" id="KW-0812">Transmembrane</keyword>
<sequence length="127" mass="14264">MKDPWGFVAGLAWLLGPYLVVGLAWLVAWKMLAPDHRWRANHFFFGCLLIHSGLSMALHGDRSGDLAWVNPFSRSLVTFYAAHSITQSFAVMKPEEGWHFPRFGVRAVLIFTTILALQLGLQRLIAG</sequence>
<evidence type="ECO:0000313" key="3">
    <source>
        <dbReference type="Proteomes" id="UP000315440"/>
    </source>
</evidence>
<dbReference type="Proteomes" id="UP000315440">
    <property type="component" value="Unassembled WGS sequence"/>
</dbReference>
<dbReference type="RefSeq" id="WP_146398227.1">
    <property type="nucleotide sequence ID" value="NZ_SJPQ01000001.1"/>
</dbReference>
<evidence type="ECO:0000313" key="2">
    <source>
        <dbReference type="EMBL" id="TWT90922.1"/>
    </source>
</evidence>
<keyword evidence="3" id="KW-1185">Reference proteome</keyword>
<comment type="caution">
    <text evidence="2">The sequence shown here is derived from an EMBL/GenBank/DDBJ whole genome shotgun (WGS) entry which is preliminary data.</text>
</comment>
<feature type="transmembrane region" description="Helical" evidence="1">
    <location>
        <begin position="6"/>
        <end position="28"/>
    </location>
</feature>
<accession>A0A5C5ZTR2</accession>
<organism evidence="2 3">
    <name type="scientific">Pseudobythopirellula maris</name>
    <dbReference type="NCBI Taxonomy" id="2527991"/>
    <lineage>
        <taxon>Bacteria</taxon>
        <taxon>Pseudomonadati</taxon>
        <taxon>Planctomycetota</taxon>
        <taxon>Planctomycetia</taxon>
        <taxon>Pirellulales</taxon>
        <taxon>Lacipirellulaceae</taxon>
        <taxon>Pseudobythopirellula</taxon>
    </lineage>
</organism>
<name>A0A5C5ZTR2_9BACT</name>
<proteinExistence type="predicted"/>